<feature type="domain" description="Protein kinase" evidence="6">
    <location>
        <begin position="162"/>
        <end position="434"/>
    </location>
</feature>
<dbReference type="InterPro" id="IPR045269">
    <property type="entry name" value="Atg1-like"/>
</dbReference>
<dbReference type="PANTHER" id="PTHR24348">
    <property type="entry name" value="SERINE/THREONINE-PROTEIN KINASE UNC-51-RELATED"/>
    <property type="match status" value="1"/>
</dbReference>
<dbReference type="PROSITE" id="PS00108">
    <property type="entry name" value="PROTEIN_KINASE_ST"/>
    <property type="match status" value="1"/>
</dbReference>
<gene>
    <name evidence="7" type="ORF">UABAM_04951</name>
</gene>
<dbReference type="Gene3D" id="1.10.510.10">
    <property type="entry name" value="Transferase(Phosphotransferase) domain 1"/>
    <property type="match status" value="1"/>
</dbReference>
<feature type="compositionally biased region" description="Polar residues" evidence="4">
    <location>
        <begin position="13"/>
        <end position="31"/>
    </location>
</feature>
<dbReference type="Gene3D" id="3.30.200.20">
    <property type="entry name" value="Phosphorylase Kinase, domain 1"/>
    <property type="match status" value="1"/>
</dbReference>
<sequence>MIEEKPQDKSKSANDSWQSTYAQNNTQANKINHSEVDTRKMSRRTETVSKSNFSGVEKTENTATPDVCFDQTIQEHITFHDKADVPLDQRIEIRIDQGATENTIDFDKTLDCNTPAPEQLQSVPAPQQLQSVPDAFAQTMETNVNEISTPQKTSEIYIIGRYHAIQEIGSGGFGTVYKGFDPNLNREIALKTIRFDKHLTHLIESFEQEARTLAQCNHPNIVQVYDVGRDHQNPYIVMEFVNGPDICEYVEEQRAQKDAKHLQKIICSHMLSIIDAISYLHKNGIYHQDIKPKNILVSLNNNCPKIVDFGLAIENPNSTSDEMSGTYAYMPPEKFEGKVTPKMHDIYALGAVFFEILTGRPAHPGKANTEIIQHVLHNEVTFLPIDHIDEALKNICLRCLKNDPRERYQEVSQIYNDLIQYTGNQTDVNEYPYLLMTIDEKKCVFPLMQQKNFIGRTFSNQVVIPDITISRTQALIEINNDEVTIKNLSEVNKIEVNGINVDYEQHIKLSGHEKIQIANYTFHFVPESEITKYSDVIPGQEQGCDVPATKQPSPLDSKMWEQTISLQENIGASAKQEAVIGDGALQKVQKLDVKDAKKFTDSVQELKKMLLQFEKKMEE</sequence>
<dbReference type="GO" id="GO:0005524">
    <property type="term" value="F:ATP binding"/>
    <property type="evidence" value="ECO:0007669"/>
    <property type="project" value="UniProtKB-UniRule"/>
</dbReference>
<dbReference type="PROSITE" id="PS50006">
    <property type="entry name" value="FHA_DOMAIN"/>
    <property type="match status" value="1"/>
</dbReference>
<protein>
    <submittedName>
        <fullName evidence="7">Serine/threonine protein kinase</fullName>
    </submittedName>
</protein>
<reference evidence="7 8" key="1">
    <citation type="submission" date="2019-08" db="EMBL/GenBank/DDBJ databases">
        <title>Complete genome sequence of Candidatus Uab amorphum.</title>
        <authorList>
            <person name="Shiratori T."/>
            <person name="Suzuki S."/>
            <person name="Kakizawa Y."/>
            <person name="Ishida K."/>
        </authorList>
    </citation>
    <scope>NUCLEOTIDE SEQUENCE [LARGE SCALE GENOMIC DNA]</scope>
    <source>
        <strain evidence="7 8">SRT547</strain>
    </source>
</reference>
<keyword evidence="2 3" id="KW-0067">ATP-binding</keyword>
<dbReference type="Gene3D" id="2.60.200.20">
    <property type="match status" value="1"/>
</dbReference>
<dbReference type="SUPFAM" id="SSF49879">
    <property type="entry name" value="SMAD/FHA domain"/>
    <property type="match status" value="1"/>
</dbReference>
<proteinExistence type="predicted"/>
<name>A0A5S9ITY7_UABAM</name>
<evidence type="ECO:0000256" key="4">
    <source>
        <dbReference type="SAM" id="MobiDB-lite"/>
    </source>
</evidence>
<keyword evidence="1 3" id="KW-0547">Nucleotide-binding</keyword>
<keyword evidence="7" id="KW-0808">Transferase</keyword>
<dbReference type="InterPro" id="IPR000253">
    <property type="entry name" value="FHA_dom"/>
</dbReference>
<evidence type="ECO:0000313" key="7">
    <source>
        <dbReference type="EMBL" id="BBM86565.1"/>
    </source>
</evidence>
<dbReference type="Proteomes" id="UP000326354">
    <property type="component" value="Chromosome"/>
</dbReference>
<dbReference type="SMART" id="SM00220">
    <property type="entry name" value="S_TKc"/>
    <property type="match status" value="1"/>
</dbReference>
<feature type="compositionally biased region" description="Basic and acidic residues" evidence="4">
    <location>
        <begin position="32"/>
        <end position="47"/>
    </location>
</feature>
<dbReference type="InterPro" id="IPR000719">
    <property type="entry name" value="Prot_kinase_dom"/>
</dbReference>
<dbReference type="InterPro" id="IPR011009">
    <property type="entry name" value="Kinase-like_dom_sf"/>
</dbReference>
<evidence type="ECO:0000256" key="1">
    <source>
        <dbReference type="ARBA" id="ARBA00022741"/>
    </source>
</evidence>
<dbReference type="Pfam" id="PF00069">
    <property type="entry name" value="Pkinase"/>
    <property type="match status" value="1"/>
</dbReference>
<dbReference type="PROSITE" id="PS50011">
    <property type="entry name" value="PROTEIN_KINASE_DOM"/>
    <property type="match status" value="1"/>
</dbReference>
<keyword evidence="7" id="KW-0723">Serine/threonine-protein kinase</keyword>
<evidence type="ECO:0000259" key="5">
    <source>
        <dbReference type="PROSITE" id="PS50006"/>
    </source>
</evidence>
<keyword evidence="7" id="KW-0418">Kinase</keyword>
<organism evidence="7 8">
    <name type="scientific">Uabimicrobium amorphum</name>
    <dbReference type="NCBI Taxonomy" id="2596890"/>
    <lineage>
        <taxon>Bacteria</taxon>
        <taxon>Pseudomonadati</taxon>
        <taxon>Planctomycetota</taxon>
        <taxon>Candidatus Uabimicrobiia</taxon>
        <taxon>Candidatus Uabimicrobiales</taxon>
        <taxon>Candidatus Uabimicrobiaceae</taxon>
        <taxon>Candidatus Uabimicrobium</taxon>
    </lineage>
</organism>
<accession>A0A5S9ITY7</accession>
<feature type="binding site" evidence="3">
    <location>
        <position position="191"/>
    </location>
    <ligand>
        <name>ATP</name>
        <dbReference type="ChEBI" id="CHEBI:30616"/>
    </ligand>
</feature>
<feature type="compositionally biased region" description="Basic and acidic residues" evidence="4">
    <location>
        <begin position="1"/>
        <end position="12"/>
    </location>
</feature>
<dbReference type="SUPFAM" id="SSF56112">
    <property type="entry name" value="Protein kinase-like (PK-like)"/>
    <property type="match status" value="1"/>
</dbReference>
<dbReference type="GO" id="GO:0005737">
    <property type="term" value="C:cytoplasm"/>
    <property type="evidence" value="ECO:0007669"/>
    <property type="project" value="TreeGrafter"/>
</dbReference>
<feature type="domain" description="FHA" evidence="5">
    <location>
        <begin position="452"/>
        <end position="501"/>
    </location>
</feature>
<dbReference type="InterPro" id="IPR008984">
    <property type="entry name" value="SMAD_FHA_dom_sf"/>
</dbReference>
<dbReference type="PROSITE" id="PS00107">
    <property type="entry name" value="PROTEIN_KINASE_ATP"/>
    <property type="match status" value="1"/>
</dbReference>
<keyword evidence="8" id="KW-1185">Reference proteome</keyword>
<dbReference type="CDD" id="cd14014">
    <property type="entry name" value="STKc_PknB_like"/>
    <property type="match status" value="1"/>
</dbReference>
<evidence type="ECO:0000259" key="6">
    <source>
        <dbReference type="PROSITE" id="PS50011"/>
    </source>
</evidence>
<feature type="region of interest" description="Disordered" evidence="4">
    <location>
        <begin position="1"/>
        <end position="58"/>
    </location>
</feature>
<dbReference type="RefSeq" id="WP_173013553.1">
    <property type="nucleotide sequence ID" value="NZ_AP019860.1"/>
</dbReference>
<dbReference type="KEGG" id="uam:UABAM_04951"/>
<dbReference type="Pfam" id="PF00498">
    <property type="entry name" value="FHA"/>
    <property type="match status" value="1"/>
</dbReference>
<dbReference type="AlphaFoldDB" id="A0A5S9ITY7"/>
<dbReference type="GO" id="GO:0004674">
    <property type="term" value="F:protein serine/threonine kinase activity"/>
    <property type="evidence" value="ECO:0007669"/>
    <property type="project" value="UniProtKB-KW"/>
</dbReference>
<dbReference type="InterPro" id="IPR008271">
    <property type="entry name" value="Ser/Thr_kinase_AS"/>
</dbReference>
<dbReference type="CDD" id="cd00060">
    <property type="entry name" value="FHA"/>
    <property type="match status" value="1"/>
</dbReference>
<dbReference type="InterPro" id="IPR017441">
    <property type="entry name" value="Protein_kinase_ATP_BS"/>
</dbReference>
<evidence type="ECO:0000256" key="3">
    <source>
        <dbReference type="PROSITE-ProRule" id="PRU10141"/>
    </source>
</evidence>
<evidence type="ECO:0000313" key="8">
    <source>
        <dbReference type="Proteomes" id="UP000326354"/>
    </source>
</evidence>
<evidence type="ECO:0000256" key="2">
    <source>
        <dbReference type="ARBA" id="ARBA00022840"/>
    </source>
</evidence>
<dbReference type="EMBL" id="AP019860">
    <property type="protein sequence ID" value="BBM86565.1"/>
    <property type="molecule type" value="Genomic_DNA"/>
</dbReference>